<gene>
    <name evidence="3" type="ORF">B0J11DRAFT_73762</name>
</gene>
<dbReference type="PANTHER" id="PTHR35559:SF1">
    <property type="entry name" value="CHITIN-BINDING TYPE-4 DOMAIN-CONTAINING PROTEIN"/>
    <property type="match status" value="1"/>
</dbReference>
<proteinExistence type="predicted"/>
<dbReference type="Proteomes" id="UP000700596">
    <property type="component" value="Unassembled WGS sequence"/>
</dbReference>
<evidence type="ECO:0000313" key="3">
    <source>
        <dbReference type="EMBL" id="KAH7120029.1"/>
    </source>
</evidence>
<dbReference type="InterPro" id="IPR055915">
    <property type="entry name" value="DUF7492"/>
</dbReference>
<organism evidence="3 4">
    <name type="scientific">Dendryphion nanum</name>
    <dbReference type="NCBI Taxonomy" id="256645"/>
    <lineage>
        <taxon>Eukaryota</taxon>
        <taxon>Fungi</taxon>
        <taxon>Dikarya</taxon>
        <taxon>Ascomycota</taxon>
        <taxon>Pezizomycotina</taxon>
        <taxon>Dothideomycetes</taxon>
        <taxon>Pleosporomycetidae</taxon>
        <taxon>Pleosporales</taxon>
        <taxon>Torulaceae</taxon>
        <taxon>Dendryphion</taxon>
    </lineage>
</organism>
<name>A0A9P9DJG8_9PLEO</name>
<evidence type="ECO:0000256" key="1">
    <source>
        <dbReference type="SAM" id="SignalP"/>
    </source>
</evidence>
<protein>
    <recommendedName>
        <fullName evidence="2">DUF7492 domain-containing protein</fullName>
    </recommendedName>
</protein>
<dbReference type="OrthoDB" id="5276978at2759"/>
<dbReference type="Pfam" id="PF24320">
    <property type="entry name" value="DUF7492"/>
    <property type="match status" value="1"/>
</dbReference>
<evidence type="ECO:0000259" key="2">
    <source>
        <dbReference type="Pfam" id="PF24320"/>
    </source>
</evidence>
<comment type="caution">
    <text evidence="3">The sequence shown here is derived from an EMBL/GenBank/DDBJ whole genome shotgun (WGS) entry which is preliminary data.</text>
</comment>
<evidence type="ECO:0000313" key="4">
    <source>
        <dbReference type="Proteomes" id="UP000700596"/>
    </source>
</evidence>
<dbReference type="EMBL" id="JAGMWT010000011">
    <property type="protein sequence ID" value="KAH7120029.1"/>
    <property type="molecule type" value="Genomic_DNA"/>
</dbReference>
<dbReference type="PANTHER" id="PTHR35559">
    <property type="entry name" value="CHITIN-BINDING TYPE-4 DOMAIN-CONTAINING PROTEIN"/>
    <property type="match status" value="1"/>
</dbReference>
<keyword evidence="4" id="KW-1185">Reference proteome</keyword>
<sequence length="229" mass="25057">MKLLSIATALVATASAHSWLGCTSHDNTEILQWMKGNATKTPPVLVDPLMPWFANFCKGWPRNKANPGDWIAESSNYVWNLAANKFKGETNACHPSQRNPSYQGNAPMASAKAGDTIRLMFGGNGHARGASVGGTPGTVTVYWKGKPEQEIKDIKEFTSANKLQTNGFSDESFAYPAGAKSPQEGLVDKGNWQSLKLPANMAKGRHMFVWVWSYQGADQWSTCFDVNIK</sequence>
<accession>A0A9P9DJG8</accession>
<feature type="domain" description="DUF7492" evidence="2">
    <location>
        <begin position="79"/>
        <end position="154"/>
    </location>
</feature>
<dbReference type="AlphaFoldDB" id="A0A9P9DJG8"/>
<keyword evidence="1" id="KW-0732">Signal</keyword>
<feature type="chain" id="PRO_5040259318" description="DUF7492 domain-containing protein" evidence="1">
    <location>
        <begin position="17"/>
        <end position="229"/>
    </location>
</feature>
<reference evidence="3" key="1">
    <citation type="journal article" date="2021" name="Nat. Commun.">
        <title>Genetic determinants of endophytism in the Arabidopsis root mycobiome.</title>
        <authorList>
            <person name="Mesny F."/>
            <person name="Miyauchi S."/>
            <person name="Thiergart T."/>
            <person name="Pickel B."/>
            <person name="Atanasova L."/>
            <person name="Karlsson M."/>
            <person name="Huettel B."/>
            <person name="Barry K.W."/>
            <person name="Haridas S."/>
            <person name="Chen C."/>
            <person name="Bauer D."/>
            <person name="Andreopoulos W."/>
            <person name="Pangilinan J."/>
            <person name="LaButti K."/>
            <person name="Riley R."/>
            <person name="Lipzen A."/>
            <person name="Clum A."/>
            <person name="Drula E."/>
            <person name="Henrissat B."/>
            <person name="Kohler A."/>
            <person name="Grigoriev I.V."/>
            <person name="Martin F.M."/>
            <person name="Hacquard S."/>
        </authorList>
    </citation>
    <scope>NUCLEOTIDE SEQUENCE</scope>
    <source>
        <strain evidence="3">MPI-CAGE-CH-0243</strain>
    </source>
</reference>
<feature type="signal peptide" evidence="1">
    <location>
        <begin position="1"/>
        <end position="16"/>
    </location>
</feature>
<dbReference type="PROSITE" id="PS51257">
    <property type="entry name" value="PROKAR_LIPOPROTEIN"/>
    <property type="match status" value="1"/>
</dbReference>